<dbReference type="AlphaFoldDB" id="A0AAW2CEF3"/>
<gene>
    <name evidence="1" type="ORF">SO802_021295</name>
</gene>
<accession>A0AAW2CEF3</accession>
<sequence length="94" mass="10743">MKKQVEEAVKNFKEFEKYSCRLMVEYADGFELLQKYLVKHHPNLNFSLLDMEEIEKEMLIVEADPINIAAEDAVVDVVGDAKNVAPVSDNINVE</sequence>
<reference evidence="1 2" key="1">
    <citation type="submission" date="2024-01" db="EMBL/GenBank/DDBJ databases">
        <title>A telomere-to-telomere, gap-free genome of sweet tea (Lithocarpus litseifolius).</title>
        <authorList>
            <person name="Zhou J."/>
        </authorList>
    </citation>
    <scope>NUCLEOTIDE SEQUENCE [LARGE SCALE GENOMIC DNA]</scope>
    <source>
        <strain evidence="1">Zhou-2022a</strain>
        <tissue evidence="1">Leaf</tissue>
    </source>
</reference>
<evidence type="ECO:0000313" key="1">
    <source>
        <dbReference type="EMBL" id="KAK9996609.1"/>
    </source>
</evidence>
<name>A0AAW2CEF3_9ROSI</name>
<comment type="caution">
    <text evidence="1">The sequence shown here is derived from an EMBL/GenBank/DDBJ whole genome shotgun (WGS) entry which is preliminary data.</text>
</comment>
<protein>
    <submittedName>
        <fullName evidence="1">Uncharacterized protein</fullName>
    </submittedName>
</protein>
<dbReference type="Proteomes" id="UP001459277">
    <property type="component" value="Unassembled WGS sequence"/>
</dbReference>
<organism evidence="1 2">
    <name type="scientific">Lithocarpus litseifolius</name>
    <dbReference type="NCBI Taxonomy" id="425828"/>
    <lineage>
        <taxon>Eukaryota</taxon>
        <taxon>Viridiplantae</taxon>
        <taxon>Streptophyta</taxon>
        <taxon>Embryophyta</taxon>
        <taxon>Tracheophyta</taxon>
        <taxon>Spermatophyta</taxon>
        <taxon>Magnoliopsida</taxon>
        <taxon>eudicotyledons</taxon>
        <taxon>Gunneridae</taxon>
        <taxon>Pentapetalae</taxon>
        <taxon>rosids</taxon>
        <taxon>fabids</taxon>
        <taxon>Fagales</taxon>
        <taxon>Fagaceae</taxon>
        <taxon>Lithocarpus</taxon>
    </lineage>
</organism>
<dbReference type="EMBL" id="JAZDWU010000007">
    <property type="protein sequence ID" value="KAK9996609.1"/>
    <property type="molecule type" value="Genomic_DNA"/>
</dbReference>
<evidence type="ECO:0000313" key="2">
    <source>
        <dbReference type="Proteomes" id="UP001459277"/>
    </source>
</evidence>
<proteinExistence type="predicted"/>
<keyword evidence="2" id="KW-1185">Reference proteome</keyword>